<keyword evidence="2" id="KW-1185">Reference proteome</keyword>
<dbReference type="AlphaFoldDB" id="A0A2G9QEB0"/>
<accession>A0A2G9QEB0</accession>
<sequence length="72" mass="8715">MLCFETCLFMYQKNIFKVKLYKTKMLFFYQKMFYNAHVNVHGVKGFILNNVWLLLSMLNATFRIKLVFTVTM</sequence>
<proteinExistence type="predicted"/>
<name>A0A2G9QEB0_AQUCT</name>
<organism evidence="1 2">
    <name type="scientific">Aquarana catesbeiana</name>
    <name type="common">American bullfrog</name>
    <name type="synonym">Rana catesbeiana</name>
    <dbReference type="NCBI Taxonomy" id="8400"/>
    <lineage>
        <taxon>Eukaryota</taxon>
        <taxon>Metazoa</taxon>
        <taxon>Chordata</taxon>
        <taxon>Craniata</taxon>
        <taxon>Vertebrata</taxon>
        <taxon>Euteleostomi</taxon>
        <taxon>Amphibia</taxon>
        <taxon>Batrachia</taxon>
        <taxon>Anura</taxon>
        <taxon>Neobatrachia</taxon>
        <taxon>Ranoidea</taxon>
        <taxon>Ranidae</taxon>
        <taxon>Aquarana</taxon>
    </lineage>
</organism>
<dbReference type="EMBL" id="KZ059750">
    <property type="protein sequence ID" value="PIO13491.1"/>
    <property type="molecule type" value="Genomic_DNA"/>
</dbReference>
<dbReference type="Proteomes" id="UP000228934">
    <property type="component" value="Unassembled WGS sequence"/>
</dbReference>
<evidence type="ECO:0000313" key="1">
    <source>
        <dbReference type="EMBL" id="PIO13491.1"/>
    </source>
</evidence>
<evidence type="ECO:0000313" key="2">
    <source>
        <dbReference type="Proteomes" id="UP000228934"/>
    </source>
</evidence>
<gene>
    <name evidence="1" type="ORF">AB205_0053770</name>
</gene>
<feature type="non-terminal residue" evidence="1">
    <location>
        <position position="72"/>
    </location>
</feature>
<protein>
    <submittedName>
        <fullName evidence="1">Uncharacterized protein</fullName>
    </submittedName>
</protein>
<reference evidence="2" key="1">
    <citation type="journal article" date="2017" name="Nat. Commun.">
        <title>The North American bullfrog draft genome provides insight into hormonal regulation of long noncoding RNA.</title>
        <authorList>
            <person name="Hammond S.A."/>
            <person name="Warren R.L."/>
            <person name="Vandervalk B.P."/>
            <person name="Kucuk E."/>
            <person name="Khan H."/>
            <person name="Gibb E.A."/>
            <person name="Pandoh P."/>
            <person name="Kirk H."/>
            <person name="Zhao Y."/>
            <person name="Jones M."/>
            <person name="Mungall A.J."/>
            <person name="Coope R."/>
            <person name="Pleasance S."/>
            <person name="Moore R.A."/>
            <person name="Holt R.A."/>
            <person name="Round J.M."/>
            <person name="Ohora S."/>
            <person name="Walle B.V."/>
            <person name="Veldhoen N."/>
            <person name="Helbing C.C."/>
            <person name="Birol I."/>
        </authorList>
    </citation>
    <scope>NUCLEOTIDE SEQUENCE [LARGE SCALE GENOMIC DNA]</scope>
</reference>